<evidence type="ECO:0000256" key="1">
    <source>
        <dbReference type="SAM" id="SignalP"/>
    </source>
</evidence>
<organism evidence="2 3">
    <name type="scientific">Paraphaeosphaeria sporulosa</name>
    <dbReference type="NCBI Taxonomy" id="1460663"/>
    <lineage>
        <taxon>Eukaryota</taxon>
        <taxon>Fungi</taxon>
        <taxon>Dikarya</taxon>
        <taxon>Ascomycota</taxon>
        <taxon>Pezizomycotina</taxon>
        <taxon>Dothideomycetes</taxon>
        <taxon>Pleosporomycetidae</taxon>
        <taxon>Pleosporales</taxon>
        <taxon>Massarineae</taxon>
        <taxon>Didymosphaeriaceae</taxon>
        <taxon>Paraphaeosphaeria</taxon>
    </lineage>
</organism>
<evidence type="ECO:0000313" key="3">
    <source>
        <dbReference type="Proteomes" id="UP000077069"/>
    </source>
</evidence>
<dbReference type="InParanoid" id="A0A177CLD2"/>
<dbReference type="Proteomes" id="UP000077069">
    <property type="component" value="Unassembled WGS sequence"/>
</dbReference>
<reference evidence="2 3" key="1">
    <citation type="submission" date="2016-05" db="EMBL/GenBank/DDBJ databases">
        <title>Comparative analysis of secretome profiles of manganese(II)-oxidizing ascomycete fungi.</title>
        <authorList>
            <consortium name="DOE Joint Genome Institute"/>
            <person name="Zeiner C.A."/>
            <person name="Purvine S.O."/>
            <person name="Zink E.M."/>
            <person name="Wu S."/>
            <person name="Pasa-Tolic L."/>
            <person name="Chaput D.L."/>
            <person name="Haridas S."/>
            <person name="Grigoriev I.V."/>
            <person name="Santelli C.M."/>
            <person name="Hansel C.M."/>
        </authorList>
    </citation>
    <scope>NUCLEOTIDE SEQUENCE [LARGE SCALE GENOMIC DNA]</scope>
    <source>
        <strain evidence="2 3">AP3s5-JAC2a</strain>
    </source>
</reference>
<dbReference type="RefSeq" id="XP_018038688.1">
    <property type="nucleotide sequence ID" value="XM_018182676.1"/>
</dbReference>
<evidence type="ECO:0000313" key="2">
    <source>
        <dbReference type="EMBL" id="OAG08323.1"/>
    </source>
</evidence>
<dbReference type="GeneID" id="28766162"/>
<feature type="chain" id="PRO_5008058435" description="Pullulan synthetase" evidence="1">
    <location>
        <begin position="20"/>
        <end position="177"/>
    </location>
</feature>
<dbReference type="AlphaFoldDB" id="A0A177CLD2"/>
<accession>A0A177CLD2</accession>
<evidence type="ECO:0008006" key="4">
    <source>
        <dbReference type="Google" id="ProtNLM"/>
    </source>
</evidence>
<keyword evidence="1" id="KW-0732">Signal</keyword>
<feature type="signal peptide" evidence="1">
    <location>
        <begin position="1"/>
        <end position="19"/>
    </location>
</feature>
<dbReference type="OrthoDB" id="5317242at2759"/>
<proteinExistence type="predicted"/>
<protein>
    <recommendedName>
        <fullName evidence="4">Pullulan synthetase</fullName>
    </recommendedName>
</protein>
<sequence>MRFASITVLSALGASLAAALPTELTEFFLVTSDQSEPSTNSSNLRGVHATTPFAEDPVSQSTLLLRLIGAGYNSLPNFTLADGVLSTITQGPHGIGSYRYNSTAVTAGSELQFVAQKQVSGNVGLNGGYLVTVDGEMEGWTICNSESGTDVLYWKGKGSDCVSTFLHAVTKPPYRKA</sequence>
<gene>
    <name evidence="2" type="ORF">CC84DRAFT_1214830</name>
</gene>
<name>A0A177CLD2_9PLEO</name>
<dbReference type="EMBL" id="KV441550">
    <property type="protein sequence ID" value="OAG08323.1"/>
    <property type="molecule type" value="Genomic_DNA"/>
</dbReference>
<keyword evidence="3" id="KW-1185">Reference proteome</keyword>